<organism evidence="2 3">
    <name type="scientific">Mycolicibacterium vanbaalenii</name>
    <name type="common">Mycobacterium vanbaalenii</name>
    <dbReference type="NCBI Taxonomy" id="110539"/>
    <lineage>
        <taxon>Bacteria</taxon>
        <taxon>Bacillati</taxon>
        <taxon>Actinomycetota</taxon>
        <taxon>Actinomycetes</taxon>
        <taxon>Mycobacteriales</taxon>
        <taxon>Mycobacteriaceae</taxon>
        <taxon>Mycolicibacterium</taxon>
    </lineage>
</organism>
<feature type="chain" id="PRO_5024898943" description="Secreted protein" evidence="1">
    <location>
        <begin position="27"/>
        <end position="82"/>
    </location>
</feature>
<name>A0A5S9R107_MYCVN</name>
<keyword evidence="1" id="KW-0732">Signal</keyword>
<proteinExistence type="predicted"/>
<sequence>MSTLSAYRDIAITTAASALAMCLAYALTTAHKDLAERDADRNTWASQRAEEHAELMKNLDLQRAQARAEHEAIMALITNSRS</sequence>
<evidence type="ECO:0008006" key="4">
    <source>
        <dbReference type="Google" id="ProtNLM"/>
    </source>
</evidence>
<dbReference type="EMBL" id="CACSIP010000025">
    <property type="protein sequence ID" value="CAA0126562.1"/>
    <property type="molecule type" value="Genomic_DNA"/>
</dbReference>
<dbReference type="OrthoDB" id="9978404at2"/>
<dbReference type="Proteomes" id="UP000430146">
    <property type="component" value="Unassembled WGS sequence"/>
</dbReference>
<accession>A0A5S9R107</accession>
<gene>
    <name evidence="2" type="ORF">AELLOGFF_04862</name>
</gene>
<protein>
    <recommendedName>
        <fullName evidence="4">Secreted protein</fullName>
    </recommendedName>
</protein>
<dbReference type="RefSeq" id="WP_159232489.1">
    <property type="nucleotide sequence ID" value="NZ_CACSIP010000025.1"/>
</dbReference>
<evidence type="ECO:0000256" key="1">
    <source>
        <dbReference type="SAM" id="SignalP"/>
    </source>
</evidence>
<evidence type="ECO:0000313" key="3">
    <source>
        <dbReference type="Proteomes" id="UP000430146"/>
    </source>
</evidence>
<dbReference type="AlphaFoldDB" id="A0A5S9R107"/>
<reference evidence="2 3" key="1">
    <citation type="submission" date="2019-11" db="EMBL/GenBank/DDBJ databases">
        <authorList>
            <person name="Holert J."/>
        </authorList>
    </citation>
    <scope>NUCLEOTIDE SEQUENCE [LARGE SCALE GENOMIC DNA]</scope>
    <source>
        <strain evidence="2">BC8_1</strain>
    </source>
</reference>
<feature type="signal peptide" evidence="1">
    <location>
        <begin position="1"/>
        <end position="26"/>
    </location>
</feature>
<keyword evidence="3" id="KW-1185">Reference proteome</keyword>
<evidence type="ECO:0000313" key="2">
    <source>
        <dbReference type="EMBL" id="CAA0126562.1"/>
    </source>
</evidence>